<accession>A0A2D4M795</accession>
<dbReference type="EMBL" id="IACM01080353">
    <property type="protein sequence ID" value="LAB29240.1"/>
    <property type="molecule type" value="Transcribed_RNA"/>
</dbReference>
<sequence>MFILNNHNIDIRTSVIQNINSHLCFGLLTAFEEKDTNSLSIDDRSCFSLQHSISKSSFGSSRKENIGCRKKSWFFLERIYCFHSLESLVAFLPNLSHLRYIQINNF</sequence>
<organism evidence="1">
    <name type="scientific">Micrurus spixii</name>
    <name type="common">Amazon coral snake</name>
    <dbReference type="NCBI Taxonomy" id="129469"/>
    <lineage>
        <taxon>Eukaryota</taxon>
        <taxon>Metazoa</taxon>
        <taxon>Chordata</taxon>
        <taxon>Craniata</taxon>
        <taxon>Vertebrata</taxon>
        <taxon>Euteleostomi</taxon>
        <taxon>Lepidosauria</taxon>
        <taxon>Squamata</taxon>
        <taxon>Bifurcata</taxon>
        <taxon>Unidentata</taxon>
        <taxon>Episquamata</taxon>
        <taxon>Toxicofera</taxon>
        <taxon>Serpentes</taxon>
        <taxon>Colubroidea</taxon>
        <taxon>Elapidae</taxon>
        <taxon>Elapinae</taxon>
        <taxon>Micrurus</taxon>
    </lineage>
</organism>
<protein>
    <submittedName>
        <fullName evidence="1">Uncharacterized protein</fullName>
    </submittedName>
</protein>
<proteinExistence type="predicted"/>
<evidence type="ECO:0000313" key="1">
    <source>
        <dbReference type="EMBL" id="LAB29240.1"/>
    </source>
</evidence>
<reference evidence="1" key="2">
    <citation type="submission" date="2017-11" db="EMBL/GenBank/DDBJ databases">
        <title>Coralsnake Venomics: Analyses of Venom Gland Transcriptomes and Proteomes of Six Brazilian Taxa.</title>
        <authorList>
            <person name="Aird S.D."/>
            <person name="Jorge da Silva N."/>
            <person name="Qiu L."/>
            <person name="Villar-Briones A."/>
            <person name="Aparecida-Saddi V."/>
            <person name="Campos-Telles M.P."/>
            <person name="Grau M."/>
            <person name="Mikheyev A.S."/>
        </authorList>
    </citation>
    <scope>NUCLEOTIDE SEQUENCE</scope>
    <source>
        <tissue evidence="1">Venom_gland</tissue>
    </source>
</reference>
<dbReference type="AlphaFoldDB" id="A0A2D4M795"/>
<reference evidence="1" key="1">
    <citation type="submission" date="2017-07" db="EMBL/GenBank/DDBJ databases">
        <authorList>
            <person name="Mikheyev A."/>
            <person name="Grau M."/>
        </authorList>
    </citation>
    <scope>NUCLEOTIDE SEQUENCE</scope>
    <source>
        <tissue evidence="1">Venom_gland</tissue>
    </source>
</reference>
<name>A0A2D4M795_9SAUR</name>